<accession>A0A9P5PIN7</accession>
<dbReference type="InterPro" id="IPR053185">
    <property type="entry name" value="SET_domain_protein"/>
</dbReference>
<protein>
    <recommendedName>
        <fullName evidence="1">SET domain-containing protein</fullName>
    </recommendedName>
</protein>
<dbReference type="OrthoDB" id="265717at2759"/>
<dbReference type="PROSITE" id="PS50280">
    <property type="entry name" value="SET"/>
    <property type="match status" value="1"/>
</dbReference>
<dbReference type="EMBL" id="JADNRY010000163">
    <property type="protein sequence ID" value="KAF9062765.1"/>
    <property type="molecule type" value="Genomic_DNA"/>
</dbReference>
<organism evidence="2 3">
    <name type="scientific">Rhodocollybia butyracea</name>
    <dbReference type="NCBI Taxonomy" id="206335"/>
    <lineage>
        <taxon>Eukaryota</taxon>
        <taxon>Fungi</taxon>
        <taxon>Dikarya</taxon>
        <taxon>Basidiomycota</taxon>
        <taxon>Agaricomycotina</taxon>
        <taxon>Agaricomycetes</taxon>
        <taxon>Agaricomycetidae</taxon>
        <taxon>Agaricales</taxon>
        <taxon>Marasmiineae</taxon>
        <taxon>Omphalotaceae</taxon>
        <taxon>Rhodocollybia</taxon>
    </lineage>
</organism>
<sequence length="362" mass="40577">MILATPGFPKAPLLPTGGSKGYRIAPAGANKGLGIFATRHIKAGELIIDERPLLVLPATTSAVDVVLFAMGVIGNSNSKFTEEEQCQIRVHAMDRAIRNLVERMSPEKRKAFMELSVCKEQAVTGEFYGRLTTNGILIDHKEFNDELLPGNLMTTYNAICDEISRINHSCSPNATFYWNTASFSVRIHAVRDIPVSDEITISYHATLQSFADRAKALTEYSIKPCMCGPACDPDPARIRAGDARRASIMRQIFMTKAVPLWHLRSLEHGTQKTILEDCVKRLKEMEEECLEDANGYGDLLRYVVEGYAYLGKREEVLKYAKKLERACRAFGESFDERYLSKDGMERIGIRKAGERESVKEKK</sequence>
<comment type="caution">
    <text evidence="2">The sequence shown here is derived from an EMBL/GenBank/DDBJ whole genome shotgun (WGS) entry which is preliminary data.</text>
</comment>
<reference evidence="2" key="1">
    <citation type="submission" date="2020-11" db="EMBL/GenBank/DDBJ databases">
        <authorList>
            <consortium name="DOE Joint Genome Institute"/>
            <person name="Ahrendt S."/>
            <person name="Riley R."/>
            <person name="Andreopoulos W."/>
            <person name="Labutti K."/>
            <person name="Pangilinan J."/>
            <person name="Ruiz-Duenas F.J."/>
            <person name="Barrasa J.M."/>
            <person name="Sanchez-Garcia M."/>
            <person name="Camarero S."/>
            <person name="Miyauchi S."/>
            <person name="Serrano A."/>
            <person name="Linde D."/>
            <person name="Babiker R."/>
            <person name="Drula E."/>
            <person name="Ayuso-Fernandez I."/>
            <person name="Pacheco R."/>
            <person name="Padilla G."/>
            <person name="Ferreira P."/>
            <person name="Barriuso J."/>
            <person name="Kellner H."/>
            <person name="Castanera R."/>
            <person name="Alfaro M."/>
            <person name="Ramirez L."/>
            <person name="Pisabarro A.G."/>
            <person name="Kuo A."/>
            <person name="Tritt A."/>
            <person name="Lipzen A."/>
            <person name="He G."/>
            <person name="Yan M."/>
            <person name="Ng V."/>
            <person name="Cullen D."/>
            <person name="Martin F."/>
            <person name="Rosso M.-N."/>
            <person name="Henrissat B."/>
            <person name="Hibbett D."/>
            <person name="Martinez A.T."/>
            <person name="Grigoriev I.V."/>
        </authorList>
    </citation>
    <scope>NUCLEOTIDE SEQUENCE</scope>
    <source>
        <strain evidence="2">AH 40177</strain>
    </source>
</reference>
<evidence type="ECO:0000313" key="3">
    <source>
        <dbReference type="Proteomes" id="UP000772434"/>
    </source>
</evidence>
<dbReference type="InterPro" id="IPR001214">
    <property type="entry name" value="SET_dom"/>
</dbReference>
<feature type="domain" description="SET" evidence="1">
    <location>
        <begin position="20"/>
        <end position="204"/>
    </location>
</feature>
<dbReference type="PANTHER" id="PTHR47332:SF4">
    <property type="entry name" value="SET DOMAIN-CONTAINING PROTEIN 5"/>
    <property type="match status" value="1"/>
</dbReference>
<dbReference type="PANTHER" id="PTHR47332">
    <property type="entry name" value="SET DOMAIN-CONTAINING PROTEIN 5"/>
    <property type="match status" value="1"/>
</dbReference>
<dbReference type="Pfam" id="PF00856">
    <property type="entry name" value="SET"/>
    <property type="match status" value="1"/>
</dbReference>
<dbReference type="InterPro" id="IPR046341">
    <property type="entry name" value="SET_dom_sf"/>
</dbReference>
<evidence type="ECO:0000313" key="2">
    <source>
        <dbReference type="EMBL" id="KAF9062765.1"/>
    </source>
</evidence>
<proteinExistence type="predicted"/>
<evidence type="ECO:0000259" key="1">
    <source>
        <dbReference type="PROSITE" id="PS50280"/>
    </source>
</evidence>
<keyword evidence="3" id="KW-1185">Reference proteome</keyword>
<dbReference type="AlphaFoldDB" id="A0A9P5PIN7"/>
<dbReference type="SUPFAM" id="SSF82199">
    <property type="entry name" value="SET domain"/>
    <property type="match status" value="1"/>
</dbReference>
<dbReference type="Proteomes" id="UP000772434">
    <property type="component" value="Unassembled WGS sequence"/>
</dbReference>
<gene>
    <name evidence="2" type="ORF">BDP27DRAFT_274165</name>
</gene>
<name>A0A9P5PIN7_9AGAR</name>
<dbReference type="SMART" id="SM00317">
    <property type="entry name" value="SET"/>
    <property type="match status" value="1"/>
</dbReference>
<dbReference type="Gene3D" id="2.170.270.10">
    <property type="entry name" value="SET domain"/>
    <property type="match status" value="1"/>
</dbReference>
<dbReference type="CDD" id="cd20071">
    <property type="entry name" value="SET_SMYD"/>
    <property type="match status" value="1"/>
</dbReference>